<organism evidence="1 2">
    <name type="scientific">Sulfurihydrogenibium yellowstonense SS-5</name>
    <dbReference type="NCBI Taxonomy" id="432331"/>
    <lineage>
        <taxon>Bacteria</taxon>
        <taxon>Pseudomonadati</taxon>
        <taxon>Aquificota</taxon>
        <taxon>Aquificia</taxon>
        <taxon>Aquificales</taxon>
        <taxon>Hydrogenothermaceae</taxon>
        <taxon>Sulfurihydrogenibium</taxon>
    </lineage>
</organism>
<comment type="caution">
    <text evidence="1">The sequence shown here is derived from an EMBL/GenBank/DDBJ whole genome shotgun (WGS) entry which is preliminary data.</text>
</comment>
<sequence length="60" mass="7114">MAQGYFELSTYNDSGRVGTISIRLEDLWKEQQEIISKHIEEIITFLKNKEKEIVNNSNRR</sequence>
<keyword evidence="2" id="KW-1185">Reference proteome</keyword>
<proteinExistence type="predicted"/>
<evidence type="ECO:0000313" key="2">
    <source>
        <dbReference type="Proteomes" id="UP000005540"/>
    </source>
</evidence>
<evidence type="ECO:0000313" key="1">
    <source>
        <dbReference type="EMBL" id="EEP61085.1"/>
    </source>
</evidence>
<dbReference type="RefSeq" id="WP_007545918.1">
    <property type="nucleotide sequence ID" value="NZ_ABZS01000025.1"/>
</dbReference>
<dbReference type="AlphaFoldDB" id="C4FIK4"/>
<accession>C4FIK4</accession>
<gene>
    <name evidence="1" type="ORF">SULYE_0389</name>
</gene>
<dbReference type="EMBL" id="ABZS01000025">
    <property type="protein sequence ID" value="EEP61085.1"/>
    <property type="molecule type" value="Genomic_DNA"/>
</dbReference>
<dbReference type="Proteomes" id="UP000005540">
    <property type="component" value="Unassembled WGS sequence"/>
</dbReference>
<name>C4FIK4_9AQUI</name>
<reference evidence="1 2" key="1">
    <citation type="submission" date="2009-04" db="EMBL/GenBank/DDBJ databases">
        <authorList>
            <person name="Reysenbach A.-L."/>
            <person name="Heidelberg J.F."/>
            <person name="Nelson W.C."/>
        </authorList>
    </citation>
    <scope>NUCLEOTIDE SEQUENCE [LARGE SCALE GENOMIC DNA]</scope>
    <source>
        <strain evidence="1 2">SS-5</strain>
    </source>
</reference>
<protein>
    <submittedName>
        <fullName evidence="1">Uncharacterized protein</fullName>
    </submittedName>
</protein>